<evidence type="ECO:0000313" key="2">
    <source>
        <dbReference type="Proteomes" id="UP000587942"/>
    </source>
</evidence>
<accession>A0A846TF44</accession>
<name>A0A846TF44_9BACI</name>
<dbReference type="InterPro" id="IPR025454">
    <property type="entry name" value="DUF4275"/>
</dbReference>
<reference evidence="1 2" key="1">
    <citation type="submission" date="2020-03" db="EMBL/GenBank/DDBJ databases">
        <authorList>
            <person name="Sun Q."/>
        </authorList>
    </citation>
    <scope>NUCLEOTIDE SEQUENCE [LARGE SCALE GENOMIC DNA]</scope>
    <source>
        <strain evidence="1 2">KACC 21451</strain>
    </source>
</reference>
<protein>
    <submittedName>
        <fullName evidence="1">DUF4275 family protein</fullName>
    </submittedName>
</protein>
<proteinExistence type="predicted"/>
<dbReference type="RefSeq" id="WP_167830496.1">
    <property type="nucleotide sequence ID" value="NZ_JAAVUM010000001.1"/>
</dbReference>
<evidence type="ECO:0000313" key="1">
    <source>
        <dbReference type="EMBL" id="NKE03962.1"/>
    </source>
</evidence>
<dbReference type="AlphaFoldDB" id="A0A846TF44"/>
<sequence length="148" mass="17526">MNFFDKLKSKKLQISKTEDFGYDVRQKWEAAFASHLSPKEKREIFLHDKGGASGFLWHLFSYEKRKCAKEEQAELAFDKQYKDTCLIFFQHSDEVWKVKDSSDLRAADLLMTDGEYADLYIVDRDFNWTFVVTHEQGWIGPFFCRKGE</sequence>
<organism evidence="1 2">
    <name type="scientific">Mesobacillus selenatarsenatis</name>
    <dbReference type="NCBI Taxonomy" id="388741"/>
    <lineage>
        <taxon>Bacteria</taxon>
        <taxon>Bacillati</taxon>
        <taxon>Bacillota</taxon>
        <taxon>Bacilli</taxon>
        <taxon>Bacillales</taxon>
        <taxon>Bacillaceae</taxon>
        <taxon>Mesobacillus</taxon>
    </lineage>
</organism>
<comment type="caution">
    <text evidence="1">The sequence shown here is derived from an EMBL/GenBank/DDBJ whole genome shotgun (WGS) entry which is preliminary data.</text>
</comment>
<dbReference type="Pfam" id="PF14101">
    <property type="entry name" value="DUF4275"/>
    <property type="match status" value="1"/>
</dbReference>
<dbReference type="EMBL" id="JAAVUM010000001">
    <property type="protein sequence ID" value="NKE03962.1"/>
    <property type="molecule type" value="Genomic_DNA"/>
</dbReference>
<dbReference type="Proteomes" id="UP000587942">
    <property type="component" value="Unassembled WGS sequence"/>
</dbReference>
<gene>
    <name evidence="1" type="ORF">GWK17_00495</name>
</gene>